<reference evidence="2 3" key="1">
    <citation type="journal article" date="2019" name="Commun. Biol.">
        <title>The bagworm genome reveals a unique fibroin gene that provides high tensile strength.</title>
        <authorList>
            <person name="Kono N."/>
            <person name="Nakamura H."/>
            <person name="Ohtoshi R."/>
            <person name="Tomita M."/>
            <person name="Numata K."/>
            <person name="Arakawa K."/>
        </authorList>
    </citation>
    <scope>NUCLEOTIDE SEQUENCE [LARGE SCALE GENOMIC DNA]</scope>
</reference>
<dbReference type="Proteomes" id="UP000299102">
    <property type="component" value="Unassembled WGS sequence"/>
</dbReference>
<organism evidence="2 3">
    <name type="scientific">Eumeta variegata</name>
    <name type="common">Bagworm moth</name>
    <name type="synonym">Eumeta japonica</name>
    <dbReference type="NCBI Taxonomy" id="151549"/>
    <lineage>
        <taxon>Eukaryota</taxon>
        <taxon>Metazoa</taxon>
        <taxon>Ecdysozoa</taxon>
        <taxon>Arthropoda</taxon>
        <taxon>Hexapoda</taxon>
        <taxon>Insecta</taxon>
        <taxon>Pterygota</taxon>
        <taxon>Neoptera</taxon>
        <taxon>Endopterygota</taxon>
        <taxon>Lepidoptera</taxon>
        <taxon>Glossata</taxon>
        <taxon>Ditrysia</taxon>
        <taxon>Tineoidea</taxon>
        <taxon>Psychidae</taxon>
        <taxon>Oiketicinae</taxon>
        <taxon>Eumeta</taxon>
    </lineage>
</organism>
<evidence type="ECO:0000313" key="2">
    <source>
        <dbReference type="EMBL" id="GBP62659.1"/>
    </source>
</evidence>
<protein>
    <submittedName>
        <fullName evidence="2">Uncharacterized protein</fullName>
    </submittedName>
</protein>
<keyword evidence="3" id="KW-1185">Reference proteome</keyword>
<dbReference type="AlphaFoldDB" id="A0A4C1XK27"/>
<gene>
    <name evidence="2" type="ORF">EVAR_51905_1</name>
</gene>
<dbReference type="EMBL" id="BGZK01000846">
    <property type="protein sequence ID" value="GBP62659.1"/>
    <property type="molecule type" value="Genomic_DNA"/>
</dbReference>
<evidence type="ECO:0000256" key="1">
    <source>
        <dbReference type="SAM" id="MobiDB-lite"/>
    </source>
</evidence>
<proteinExistence type="predicted"/>
<evidence type="ECO:0000313" key="3">
    <source>
        <dbReference type="Proteomes" id="UP000299102"/>
    </source>
</evidence>
<feature type="compositionally biased region" description="Polar residues" evidence="1">
    <location>
        <begin position="158"/>
        <end position="181"/>
    </location>
</feature>
<feature type="region of interest" description="Disordered" evidence="1">
    <location>
        <begin position="150"/>
        <end position="181"/>
    </location>
</feature>
<sequence>MARQSRASPGELLVPGSFPATDELTDEFITQTKPLAPYRADHVKLRLRTYLRGRRVKLLDVFAVVTNRDATGNRIAYRYRVAILGRAQALGLIHFRDFAVSLHKKIWRSTNYVHPSSGRRYGFYQKSQSPLTLLMLDRIRFAAGATAGGGWQSAPPGSLSSNTNARGAPPSYSQPLVRQRV</sequence>
<comment type="caution">
    <text evidence="2">The sequence shown here is derived from an EMBL/GenBank/DDBJ whole genome shotgun (WGS) entry which is preliminary data.</text>
</comment>
<name>A0A4C1XK27_EUMVA</name>
<accession>A0A4C1XK27</accession>